<keyword evidence="5" id="KW-0547">Nucleotide-binding</keyword>
<keyword evidence="4" id="KW-0808">Transferase</keyword>
<feature type="transmembrane region" description="Helical" evidence="9">
    <location>
        <begin position="413"/>
        <end position="434"/>
    </location>
</feature>
<evidence type="ECO:0000256" key="7">
    <source>
        <dbReference type="ARBA" id="ARBA00022840"/>
    </source>
</evidence>
<feature type="domain" description="Histidine kinase/HSP90-like ATPase" evidence="10">
    <location>
        <begin position="292"/>
        <end position="385"/>
    </location>
</feature>
<dbReference type="Proteomes" id="UP001589718">
    <property type="component" value="Unassembled WGS sequence"/>
</dbReference>
<feature type="transmembrane region" description="Helical" evidence="9">
    <location>
        <begin position="128"/>
        <end position="148"/>
    </location>
</feature>
<evidence type="ECO:0000256" key="2">
    <source>
        <dbReference type="ARBA" id="ARBA00012438"/>
    </source>
</evidence>
<evidence type="ECO:0000256" key="3">
    <source>
        <dbReference type="ARBA" id="ARBA00022553"/>
    </source>
</evidence>
<feature type="domain" description="Signal transduction histidine kinase subgroup 3 dimerisation and phosphoacceptor" evidence="11">
    <location>
        <begin position="184"/>
        <end position="248"/>
    </location>
</feature>
<feature type="transmembrane region" description="Helical" evidence="9">
    <location>
        <begin position="103"/>
        <end position="122"/>
    </location>
</feature>
<dbReference type="PANTHER" id="PTHR24421">
    <property type="entry name" value="NITRATE/NITRITE SENSOR PROTEIN NARX-RELATED"/>
    <property type="match status" value="1"/>
</dbReference>
<evidence type="ECO:0000256" key="8">
    <source>
        <dbReference type="ARBA" id="ARBA00023012"/>
    </source>
</evidence>
<keyword evidence="13" id="KW-1185">Reference proteome</keyword>
<feature type="transmembrane region" description="Helical" evidence="9">
    <location>
        <begin position="44"/>
        <end position="68"/>
    </location>
</feature>
<dbReference type="InterPro" id="IPR003594">
    <property type="entry name" value="HATPase_dom"/>
</dbReference>
<dbReference type="GO" id="GO:0016301">
    <property type="term" value="F:kinase activity"/>
    <property type="evidence" value="ECO:0007669"/>
    <property type="project" value="UniProtKB-KW"/>
</dbReference>
<evidence type="ECO:0000313" key="13">
    <source>
        <dbReference type="Proteomes" id="UP001589718"/>
    </source>
</evidence>
<keyword evidence="7" id="KW-0067">ATP-binding</keyword>
<evidence type="ECO:0000256" key="6">
    <source>
        <dbReference type="ARBA" id="ARBA00022777"/>
    </source>
</evidence>
<dbReference type="CDD" id="cd16917">
    <property type="entry name" value="HATPase_UhpB-NarQ-NarX-like"/>
    <property type="match status" value="1"/>
</dbReference>
<dbReference type="PANTHER" id="PTHR24421:SF10">
    <property type="entry name" value="NITRATE_NITRITE SENSOR PROTEIN NARQ"/>
    <property type="match status" value="1"/>
</dbReference>
<accession>A0ABV5PEA7</accession>
<evidence type="ECO:0000256" key="5">
    <source>
        <dbReference type="ARBA" id="ARBA00022741"/>
    </source>
</evidence>
<keyword evidence="9" id="KW-0812">Transmembrane</keyword>
<dbReference type="Gene3D" id="1.20.5.1930">
    <property type="match status" value="1"/>
</dbReference>
<keyword evidence="9" id="KW-1133">Transmembrane helix</keyword>
<protein>
    <recommendedName>
        <fullName evidence="2">histidine kinase</fullName>
        <ecNumber evidence="2">2.7.13.3</ecNumber>
    </recommendedName>
</protein>
<comment type="caution">
    <text evidence="12">The sequence shown here is derived from an EMBL/GenBank/DDBJ whole genome shotgun (WGS) entry which is preliminary data.</text>
</comment>
<dbReference type="Gene3D" id="3.30.565.10">
    <property type="entry name" value="Histidine kinase-like ATPase, C-terminal domain"/>
    <property type="match status" value="1"/>
</dbReference>
<organism evidence="12 13">
    <name type="scientific">Streptomyces cremeus</name>
    <dbReference type="NCBI Taxonomy" id="66881"/>
    <lineage>
        <taxon>Bacteria</taxon>
        <taxon>Bacillati</taxon>
        <taxon>Actinomycetota</taxon>
        <taxon>Actinomycetes</taxon>
        <taxon>Kitasatosporales</taxon>
        <taxon>Streptomycetaceae</taxon>
        <taxon>Streptomyces</taxon>
    </lineage>
</organism>
<proteinExistence type="predicted"/>
<evidence type="ECO:0000256" key="9">
    <source>
        <dbReference type="SAM" id="Phobius"/>
    </source>
</evidence>
<dbReference type="InterPro" id="IPR036890">
    <property type="entry name" value="HATPase_C_sf"/>
</dbReference>
<dbReference type="SUPFAM" id="SSF55874">
    <property type="entry name" value="ATPase domain of HSP90 chaperone/DNA topoisomerase II/histidine kinase"/>
    <property type="match status" value="1"/>
</dbReference>
<dbReference type="InterPro" id="IPR011712">
    <property type="entry name" value="Sig_transdc_His_kin_sub3_dim/P"/>
</dbReference>
<comment type="catalytic activity">
    <reaction evidence="1">
        <text>ATP + protein L-histidine = ADP + protein N-phospho-L-histidine.</text>
        <dbReference type="EC" id="2.7.13.3"/>
    </reaction>
</comment>
<gene>
    <name evidence="12" type="ORF">ACFFTU_16430</name>
</gene>
<keyword evidence="9" id="KW-0472">Membrane</keyword>
<dbReference type="Pfam" id="PF02518">
    <property type="entry name" value="HATPase_c"/>
    <property type="match status" value="1"/>
</dbReference>
<dbReference type="InterPro" id="IPR050482">
    <property type="entry name" value="Sensor_HK_TwoCompSys"/>
</dbReference>
<evidence type="ECO:0000256" key="1">
    <source>
        <dbReference type="ARBA" id="ARBA00000085"/>
    </source>
</evidence>
<name>A0ABV5PEA7_STRCM</name>
<evidence type="ECO:0000259" key="11">
    <source>
        <dbReference type="Pfam" id="PF07730"/>
    </source>
</evidence>
<feature type="transmembrane region" description="Helical" evidence="9">
    <location>
        <begin position="15"/>
        <end position="32"/>
    </location>
</feature>
<keyword evidence="6 12" id="KW-0418">Kinase</keyword>
<reference evidence="12 13" key="1">
    <citation type="submission" date="2024-09" db="EMBL/GenBank/DDBJ databases">
        <authorList>
            <person name="Sun Q."/>
            <person name="Mori K."/>
        </authorList>
    </citation>
    <scope>NUCLEOTIDE SEQUENCE [LARGE SCALE GENOMIC DNA]</scope>
    <source>
        <strain evidence="12 13">JCM 4362</strain>
    </source>
</reference>
<keyword evidence="3" id="KW-0597">Phosphoprotein</keyword>
<evidence type="ECO:0000256" key="4">
    <source>
        <dbReference type="ARBA" id="ARBA00022679"/>
    </source>
</evidence>
<evidence type="ECO:0000259" key="10">
    <source>
        <dbReference type="Pfam" id="PF02518"/>
    </source>
</evidence>
<evidence type="ECO:0000313" key="12">
    <source>
        <dbReference type="EMBL" id="MFB9521532.1"/>
    </source>
</evidence>
<dbReference type="RefSeq" id="WP_380837164.1">
    <property type="nucleotide sequence ID" value="NZ_JBHMCR010000009.1"/>
</dbReference>
<dbReference type="Pfam" id="PF07730">
    <property type="entry name" value="HisKA_3"/>
    <property type="match status" value="1"/>
</dbReference>
<keyword evidence="8" id="KW-0902">Two-component regulatory system</keyword>
<dbReference type="EMBL" id="JBHMCR010000009">
    <property type="protein sequence ID" value="MFB9521532.1"/>
    <property type="molecule type" value="Genomic_DNA"/>
</dbReference>
<sequence length="525" mass="55969">MRVTAALRRATRRDLLLDLALWVCLGFFVTMREDPNDGGSWPQVAVGVVSLGVGVLLCRAAPLVSLTVAVLCAAFDDPELFTPSYAAAMCAFAFLAGRRDARVRPAVLVFASYAVAGLALSLTYDDRLWVWFAQLTSLLGQVVVPWLVGRYVRHYAQLVADGWELADRMEREQRAVADRERLRERSRIAGDMHDSLGHDLSLIALRAAALEVNRNLPPAEQRAAGELRLAAADATARLRDLVGVLREDGEGAPTAPADETVAELVKRAQDSGIPVELQQEGPESPVPGMVGRAVHRVAQEALTNAAKHAPGAPVRIRIVRDPRAQALSVAVTHPAPPGGAPSPGLASGGTGLVGLDERVRLAGGALTHGPAPDGGFAVRARLPLAGAPVPRAPQAPVAARELSRARRQVRRGLVQAVVAPAAAVVVLGALILAYQEYGASRSVLTRDQFDRVRPGEQRATLLERLPDHPLDGPPAGVGPEPAGTDACTYFRTDRFELTPVYRLCFTGGVLSSKALVDDVPNEELR</sequence>
<dbReference type="EC" id="2.7.13.3" evidence="2"/>